<dbReference type="HOGENOM" id="CLU_2012021_0_0_0"/>
<keyword evidence="2" id="KW-1185">Reference proteome</keyword>
<dbReference type="EMBL" id="CP002467">
    <property type="protein sequence ID" value="ADV83366.1"/>
    <property type="molecule type" value="Genomic_DNA"/>
</dbReference>
<name>E8V118_TERSS</name>
<dbReference type="AlphaFoldDB" id="E8V118"/>
<dbReference type="KEGG" id="tsa:AciPR4_2588"/>
<evidence type="ECO:0000313" key="1">
    <source>
        <dbReference type="EMBL" id="ADV83366.1"/>
    </source>
</evidence>
<evidence type="ECO:0008006" key="3">
    <source>
        <dbReference type="Google" id="ProtNLM"/>
    </source>
</evidence>
<sequence>MLKSVLWRNTSRASKKRGTPFWLSAFVFLCLSLFVVGSVAQACHTHSEIIDSLPSRSQSSHQTTPENCPLCTAMHSALHVAGTSVVSHVEPTIRLVEHYTPTTPSFFWQFDLACRPPPTDMLRSMSSHAIG</sequence>
<organism evidence="1 2">
    <name type="scientific">Terriglobus saanensis (strain ATCC BAA-1853 / DSM 23119 / SP1PR4)</name>
    <dbReference type="NCBI Taxonomy" id="401053"/>
    <lineage>
        <taxon>Bacteria</taxon>
        <taxon>Pseudomonadati</taxon>
        <taxon>Acidobacteriota</taxon>
        <taxon>Terriglobia</taxon>
        <taxon>Terriglobales</taxon>
        <taxon>Acidobacteriaceae</taxon>
        <taxon>Terriglobus</taxon>
    </lineage>
</organism>
<accession>E8V118</accession>
<proteinExistence type="predicted"/>
<dbReference type="Proteomes" id="UP000006844">
    <property type="component" value="Chromosome"/>
</dbReference>
<dbReference type="STRING" id="401053.AciPR4_2588"/>
<gene>
    <name evidence="1" type="ordered locus">AciPR4_2588</name>
</gene>
<evidence type="ECO:0000313" key="2">
    <source>
        <dbReference type="Proteomes" id="UP000006844"/>
    </source>
</evidence>
<protein>
    <recommendedName>
        <fullName evidence="3">DUF2946 domain-containing protein</fullName>
    </recommendedName>
</protein>
<reference evidence="1 2" key="1">
    <citation type="journal article" date="2012" name="Stand. Genomic Sci.">
        <title>Complete genome sequence of Terriglobus saanensis type strain SP1PR4(T), an Acidobacteria from tundra soil.</title>
        <authorList>
            <person name="Rawat S.R."/>
            <person name="Mannisto M.K."/>
            <person name="Starovoytov V."/>
            <person name="Goodwin L."/>
            <person name="Nolan M."/>
            <person name="Hauser L."/>
            <person name="Land M."/>
            <person name="Davenport K.W."/>
            <person name="Woyke T."/>
            <person name="Haggblom M.M."/>
        </authorList>
    </citation>
    <scope>NUCLEOTIDE SEQUENCE</scope>
    <source>
        <strain evidence="2">ATCC BAA-1853 / DSM 23119 / SP1PR4</strain>
    </source>
</reference>